<evidence type="ECO:0000256" key="1">
    <source>
        <dbReference type="SAM" id="MobiDB-lite"/>
    </source>
</evidence>
<gene>
    <name evidence="2" type="ORF">SMTD_LOCUS19591</name>
</gene>
<feature type="region of interest" description="Disordered" evidence="1">
    <location>
        <begin position="83"/>
        <end position="133"/>
    </location>
</feature>
<dbReference type="Proteomes" id="UP000269396">
    <property type="component" value="Unassembled WGS sequence"/>
</dbReference>
<reference evidence="2 3" key="1">
    <citation type="submission" date="2018-11" db="EMBL/GenBank/DDBJ databases">
        <authorList>
            <consortium name="Pathogen Informatics"/>
        </authorList>
    </citation>
    <scope>NUCLEOTIDE SEQUENCE [LARGE SCALE GENOMIC DNA]</scope>
    <source>
        <strain>Denwood</strain>
        <strain evidence="3">Zambia</strain>
    </source>
</reference>
<sequence length="160" mass="17065">MLSSSQSSISSTKPLSPQYQTSSNRQSIPRANNLVDIKKTLTTPISSLSSTRIITTTTTSITAVTATSPTTTTVPGSLILNIKQQQQHRQHNTSSDVVCDSTTTTTTTDELQSQQQNSLSEPKSAPVGISSNHSNKSNICNQFKASSFERSGLKSVSGKC</sequence>
<feature type="region of interest" description="Disordered" evidence="1">
    <location>
        <begin position="1"/>
        <end position="31"/>
    </location>
</feature>
<evidence type="ECO:0000313" key="2">
    <source>
        <dbReference type="EMBL" id="VDP80256.1"/>
    </source>
</evidence>
<dbReference type="EMBL" id="UZAL01042629">
    <property type="protein sequence ID" value="VDP80256.1"/>
    <property type="molecule type" value="Genomic_DNA"/>
</dbReference>
<protein>
    <submittedName>
        <fullName evidence="2">Uncharacterized protein</fullName>
    </submittedName>
</protein>
<feature type="compositionally biased region" description="Low complexity" evidence="1">
    <location>
        <begin position="93"/>
        <end position="120"/>
    </location>
</feature>
<feature type="compositionally biased region" description="Low complexity" evidence="1">
    <location>
        <begin position="1"/>
        <end position="11"/>
    </location>
</feature>
<evidence type="ECO:0000313" key="3">
    <source>
        <dbReference type="Proteomes" id="UP000269396"/>
    </source>
</evidence>
<proteinExistence type="predicted"/>
<organism evidence="2 3">
    <name type="scientific">Schistosoma mattheei</name>
    <dbReference type="NCBI Taxonomy" id="31246"/>
    <lineage>
        <taxon>Eukaryota</taxon>
        <taxon>Metazoa</taxon>
        <taxon>Spiralia</taxon>
        <taxon>Lophotrochozoa</taxon>
        <taxon>Platyhelminthes</taxon>
        <taxon>Trematoda</taxon>
        <taxon>Digenea</taxon>
        <taxon>Strigeidida</taxon>
        <taxon>Schistosomatoidea</taxon>
        <taxon>Schistosomatidae</taxon>
        <taxon>Schistosoma</taxon>
    </lineage>
</organism>
<feature type="compositionally biased region" description="Polar residues" evidence="1">
    <location>
        <begin position="12"/>
        <end position="30"/>
    </location>
</feature>
<accession>A0A3P8KMF4</accession>
<keyword evidence="3" id="KW-1185">Reference proteome</keyword>
<dbReference type="AlphaFoldDB" id="A0A3P8KMF4"/>
<name>A0A3P8KMF4_9TREM</name>